<evidence type="ECO:0000256" key="9">
    <source>
        <dbReference type="RuleBase" id="RU365073"/>
    </source>
</evidence>
<dbReference type="InterPro" id="IPR011502">
    <property type="entry name" value="Nucleoporin_Nup85"/>
</dbReference>
<feature type="transmembrane region" description="Helical" evidence="10">
    <location>
        <begin position="373"/>
        <end position="395"/>
    </location>
</feature>
<comment type="caution">
    <text evidence="11">The sequence shown here is derived from an EMBL/GenBank/DDBJ whole genome shotgun (WGS) entry which is preliminary data.</text>
</comment>
<dbReference type="PANTHER" id="PTHR13373:SF21">
    <property type="entry name" value="NUCLEAR PORE COMPLEX PROTEIN NUP85"/>
    <property type="match status" value="1"/>
</dbReference>
<name>A0ABQ8IZL2_DERPT</name>
<evidence type="ECO:0000313" key="12">
    <source>
        <dbReference type="Proteomes" id="UP000887458"/>
    </source>
</evidence>
<keyword evidence="5 9" id="KW-0653">Protein transport</keyword>
<sequence>MQFKFFKLLYTELKEIVHLHHDPKYRGRHKLEVFLLILMIVRFSFVPFTRLKFSEWCPLWRYDPLSVAMFYEYNKLYYYVFVILSMIFLLGLSATIIFHLITPVDTCTMLYPYDLIVVNFDQFRHCILSDEEQKIIWQTRYDHNIQCFIDRFYLPRMVIEFSCRILTDIQYRLYFDHINQSKLSVEFRMIYFPDTNFRARRCLMILQILLNISYFAMHVISVPIIGLLFVEYYQCLAKHSNMNLWYKKIWFAVEYIILNDVFYTSVQCGLFGAGLELLIGANHYFQIKKWNSSLKSIRAEMKAINISQRRRCQINCQLSMIHRDHGRISKIYRKAFSEAWSPILLIFIMVSIPLNIAIILLLRSGVLNTFEYIPVSIGIVVHTVIIMVLIVPMCFEVETLHQTKKDISGIVPNIKQIRLKLKYDDWYGRLLHGPKFGPVISTYGSLTYRMALEISINDKIMAQIKCPKTLIQVFSENWLPHSCLFANCHSRGFISESGVVFNFVQRVSKCQDPLSHLEMIKASRKYRSVIHSWYLKILDDLAAQDGQVNDDLMRQSKVLHQMEISWHLCEILYINVSSAGTLLVQLLNWIKWHFTYYVKLADEMIVADLPQMHENYWDIIMFFALRGDMENAALLLELHSESKTDPIFMVVQDLLKKFPMMNGSNSFVIHEYYLRWGFWHDSVKEAAENQSTKTSQKRSHQQLHLLLRLLSGDLESFKLVSHLFHSWYQMMVSYALFTDPCLKGDVDILIEKTMNAYYESSNGIGNSPTLFDKLILSAFNYDLIDVIKQSSLCFDDNWWFVTHFVDLIYNSARYADYQITDISLIRDSFVVNYANALFSHSRRFWQLSIEYLIHVGKETADSQQFILACLERVPFDSADELQRLLTTCRRFDFSQLELSLCRQQARKWLRGSQRKLGSALFWAIRAKDKMLINHIVDEILHQYLVSDQNVDADIITNIGGSIVLSERLIFLCKYHEFRQLCQNGHYEPAAKILVDDMITSNAIPDFFQTKVIEDCLSLIQPQKSSISMSMPGPLQLNSKQICKIISSLEQVLYRARSRSDHESDQSTSTLLSDYFRNHGQQQQQQDAEDDESNQRRIQRIEKQLRVAAAYHLANHFVL</sequence>
<feature type="transmembrane region" description="Helical" evidence="10">
    <location>
        <begin position="76"/>
        <end position="101"/>
    </location>
</feature>
<evidence type="ECO:0000256" key="5">
    <source>
        <dbReference type="ARBA" id="ARBA00022927"/>
    </source>
</evidence>
<feature type="transmembrane region" description="Helical" evidence="10">
    <location>
        <begin position="208"/>
        <end position="229"/>
    </location>
</feature>
<reference evidence="11 12" key="2">
    <citation type="journal article" date="2022" name="Mol. Biol. Evol.">
        <title>Comparative Genomics Reveals Insights into the Divergent Evolution of Astigmatic Mites and Household Pest Adaptations.</title>
        <authorList>
            <person name="Xiong Q."/>
            <person name="Wan A.T."/>
            <person name="Liu X."/>
            <person name="Fung C.S."/>
            <person name="Xiao X."/>
            <person name="Malainual N."/>
            <person name="Hou J."/>
            <person name="Wang L."/>
            <person name="Wang M."/>
            <person name="Yang K.Y."/>
            <person name="Cui Y."/>
            <person name="Leung E.L."/>
            <person name="Nong W."/>
            <person name="Shin S.K."/>
            <person name="Au S.W."/>
            <person name="Jeong K.Y."/>
            <person name="Chew F.T."/>
            <person name="Hui J.H."/>
            <person name="Leung T.F."/>
            <person name="Tungtrongchitr A."/>
            <person name="Zhong N."/>
            <person name="Liu Z."/>
            <person name="Tsui S.K."/>
        </authorList>
    </citation>
    <scope>NUCLEOTIDE SEQUENCE [LARGE SCALE GENOMIC DNA]</scope>
    <source>
        <strain evidence="11">Derp</strain>
    </source>
</reference>
<evidence type="ECO:0000256" key="4">
    <source>
        <dbReference type="ARBA" id="ARBA00022816"/>
    </source>
</evidence>
<dbReference type="Pfam" id="PF07575">
    <property type="entry name" value="Nucleopor_Nup85"/>
    <property type="match status" value="1"/>
</dbReference>
<evidence type="ECO:0000256" key="6">
    <source>
        <dbReference type="ARBA" id="ARBA00023010"/>
    </source>
</evidence>
<evidence type="ECO:0000256" key="1">
    <source>
        <dbReference type="ARBA" id="ARBA00004567"/>
    </source>
</evidence>
<keyword evidence="6 9" id="KW-0811">Translocation</keyword>
<keyword evidence="4 9" id="KW-0509">mRNA transport</keyword>
<accession>A0ABQ8IZL2</accession>
<evidence type="ECO:0000256" key="7">
    <source>
        <dbReference type="ARBA" id="ARBA00023132"/>
    </source>
</evidence>
<keyword evidence="12" id="KW-1185">Reference proteome</keyword>
<dbReference type="EMBL" id="NJHN03000095">
    <property type="protein sequence ID" value="KAH9415762.1"/>
    <property type="molecule type" value="Genomic_DNA"/>
</dbReference>
<feature type="transmembrane region" description="Helical" evidence="10">
    <location>
        <begin position="33"/>
        <end position="51"/>
    </location>
</feature>
<comment type="subcellular location">
    <subcellularLocation>
        <location evidence="1 9">Nucleus</location>
        <location evidence="1 9">Nuclear pore complex</location>
    </subcellularLocation>
</comment>
<comment type="subunit">
    <text evidence="9">Component of the nuclear pore complex (NPC).</text>
</comment>
<evidence type="ECO:0000313" key="11">
    <source>
        <dbReference type="EMBL" id="KAH9415762.1"/>
    </source>
</evidence>
<keyword evidence="8 9" id="KW-0539">Nucleus</keyword>
<reference evidence="11 12" key="1">
    <citation type="journal article" date="2018" name="J. Allergy Clin. Immunol.">
        <title>High-quality assembly of Dermatophagoides pteronyssinus genome and transcriptome reveals a wide range of novel allergens.</title>
        <authorList>
            <person name="Liu X.Y."/>
            <person name="Yang K.Y."/>
            <person name="Wang M.Q."/>
            <person name="Kwok J.S."/>
            <person name="Zeng X."/>
            <person name="Yang Z."/>
            <person name="Xiao X.J."/>
            <person name="Lau C.P."/>
            <person name="Li Y."/>
            <person name="Huang Z.M."/>
            <person name="Ba J.G."/>
            <person name="Yim A.K."/>
            <person name="Ouyang C.Y."/>
            <person name="Ngai S.M."/>
            <person name="Chan T.F."/>
            <person name="Leung E.L."/>
            <person name="Liu L."/>
            <person name="Liu Z.G."/>
            <person name="Tsui S.K."/>
        </authorList>
    </citation>
    <scope>NUCLEOTIDE SEQUENCE [LARGE SCALE GENOMIC DNA]</scope>
    <source>
        <strain evidence="11">Derp</strain>
    </source>
</reference>
<proteinExistence type="inferred from homology"/>
<organism evidence="11 12">
    <name type="scientific">Dermatophagoides pteronyssinus</name>
    <name type="common">European house dust mite</name>
    <dbReference type="NCBI Taxonomy" id="6956"/>
    <lineage>
        <taxon>Eukaryota</taxon>
        <taxon>Metazoa</taxon>
        <taxon>Ecdysozoa</taxon>
        <taxon>Arthropoda</taxon>
        <taxon>Chelicerata</taxon>
        <taxon>Arachnida</taxon>
        <taxon>Acari</taxon>
        <taxon>Acariformes</taxon>
        <taxon>Sarcoptiformes</taxon>
        <taxon>Astigmata</taxon>
        <taxon>Psoroptidia</taxon>
        <taxon>Analgoidea</taxon>
        <taxon>Pyroglyphidae</taxon>
        <taxon>Dermatophagoidinae</taxon>
        <taxon>Dermatophagoides</taxon>
    </lineage>
</organism>
<gene>
    <name evidence="11" type="primary">NUP85</name>
    <name evidence="11" type="ORF">DERP_000253</name>
</gene>
<protein>
    <recommendedName>
        <fullName evidence="9">Nuclear pore complex protein Nup85</fullName>
    </recommendedName>
</protein>
<keyword evidence="9 10" id="KW-0472">Membrane</keyword>
<evidence type="ECO:0000256" key="3">
    <source>
        <dbReference type="ARBA" id="ARBA00022448"/>
    </source>
</evidence>
<feature type="transmembrane region" description="Helical" evidence="10">
    <location>
        <begin position="339"/>
        <end position="361"/>
    </location>
</feature>
<keyword evidence="10" id="KW-1133">Transmembrane helix</keyword>
<dbReference type="Proteomes" id="UP000887458">
    <property type="component" value="Unassembled WGS sequence"/>
</dbReference>
<dbReference type="PANTHER" id="PTHR13373">
    <property type="entry name" value="FROUNT PROTEIN-RELATED"/>
    <property type="match status" value="1"/>
</dbReference>
<evidence type="ECO:0000256" key="2">
    <source>
        <dbReference type="ARBA" id="ARBA00005573"/>
    </source>
</evidence>
<comment type="function">
    <text evidence="9">Functions as a component of the nuclear pore complex (NPC).</text>
</comment>
<comment type="similarity">
    <text evidence="2 9">Belongs to the nucleoporin Nup85 family.</text>
</comment>
<evidence type="ECO:0000256" key="8">
    <source>
        <dbReference type="ARBA" id="ARBA00023242"/>
    </source>
</evidence>
<keyword evidence="10" id="KW-0812">Transmembrane</keyword>
<keyword evidence="7 9" id="KW-0906">Nuclear pore complex</keyword>
<evidence type="ECO:0000256" key="10">
    <source>
        <dbReference type="SAM" id="Phobius"/>
    </source>
</evidence>
<keyword evidence="3 9" id="KW-0813">Transport</keyword>